<evidence type="ECO:0000313" key="8">
    <source>
        <dbReference type="Proteomes" id="UP000001357"/>
    </source>
</evidence>
<dbReference type="GO" id="GO:0003755">
    <property type="term" value="F:peptidyl-prolyl cis-trans isomerase activity"/>
    <property type="evidence" value="ECO:0000318"/>
    <property type="project" value="GO_Central"/>
</dbReference>
<keyword evidence="3 5" id="KW-0697">Rotamase</keyword>
<dbReference type="InterPro" id="IPR044609">
    <property type="entry name" value="FKBP2/11"/>
</dbReference>
<feature type="domain" description="PPIase FKBP-type" evidence="6">
    <location>
        <begin position="70"/>
        <end position="159"/>
    </location>
</feature>
<gene>
    <name evidence="7" type="ORF">MONBRDRAFT_29518</name>
</gene>
<evidence type="ECO:0000313" key="7">
    <source>
        <dbReference type="EMBL" id="EDQ85159.1"/>
    </source>
</evidence>
<comment type="catalytic activity">
    <reaction evidence="1 5">
        <text>[protein]-peptidylproline (omega=180) = [protein]-peptidylproline (omega=0)</text>
        <dbReference type="Rhea" id="RHEA:16237"/>
        <dbReference type="Rhea" id="RHEA-COMP:10747"/>
        <dbReference type="Rhea" id="RHEA-COMP:10748"/>
        <dbReference type="ChEBI" id="CHEBI:83833"/>
        <dbReference type="ChEBI" id="CHEBI:83834"/>
        <dbReference type="EC" id="5.2.1.8"/>
    </reaction>
</comment>
<dbReference type="PANTHER" id="PTHR45779">
    <property type="entry name" value="PEPTIDYLPROLYL ISOMERASE"/>
    <property type="match status" value="1"/>
</dbReference>
<evidence type="ECO:0000256" key="1">
    <source>
        <dbReference type="ARBA" id="ARBA00000971"/>
    </source>
</evidence>
<dbReference type="FunFam" id="3.10.50.40:FF:000006">
    <property type="entry name" value="Peptidyl-prolyl cis-trans isomerase"/>
    <property type="match status" value="1"/>
</dbReference>
<sequence length="164" mass="17207">MVGRMTAAVVVAAAVAVALWVWPGSVGLVGHGKSEAGSPASSGRARRPIEQLSIGVKRRAEDCGIKTRVYDALAIHYTGWLHATGEEFDSSIPRGDPYIFTLGAGQVVPGWDQGLVGMCIGDVRKLSLPAELGYGASGVAGKVPPNADLIFEIELLNIERRTGP</sequence>
<dbReference type="SUPFAM" id="SSF54534">
    <property type="entry name" value="FKBP-like"/>
    <property type="match status" value="1"/>
</dbReference>
<accession>A9VBB5</accession>
<dbReference type="Proteomes" id="UP000001357">
    <property type="component" value="Unassembled WGS sequence"/>
</dbReference>
<keyword evidence="8" id="KW-1185">Reference proteome</keyword>
<evidence type="ECO:0000256" key="4">
    <source>
        <dbReference type="ARBA" id="ARBA00023235"/>
    </source>
</evidence>
<reference evidence="7 8" key="1">
    <citation type="journal article" date="2008" name="Nature">
        <title>The genome of the choanoflagellate Monosiga brevicollis and the origin of metazoans.</title>
        <authorList>
            <consortium name="JGI Sequencing"/>
            <person name="King N."/>
            <person name="Westbrook M.J."/>
            <person name="Young S.L."/>
            <person name="Kuo A."/>
            <person name="Abedin M."/>
            <person name="Chapman J."/>
            <person name="Fairclough S."/>
            <person name="Hellsten U."/>
            <person name="Isogai Y."/>
            <person name="Letunic I."/>
            <person name="Marr M."/>
            <person name="Pincus D."/>
            <person name="Putnam N."/>
            <person name="Rokas A."/>
            <person name="Wright K.J."/>
            <person name="Zuzow R."/>
            <person name="Dirks W."/>
            <person name="Good M."/>
            <person name="Goodstein D."/>
            <person name="Lemons D."/>
            <person name="Li W."/>
            <person name="Lyons J.B."/>
            <person name="Morris A."/>
            <person name="Nichols S."/>
            <person name="Richter D.J."/>
            <person name="Salamov A."/>
            <person name="Bork P."/>
            <person name="Lim W.A."/>
            <person name="Manning G."/>
            <person name="Miller W.T."/>
            <person name="McGinnis W."/>
            <person name="Shapiro H."/>
            <person name="Tjian R."/>
            <person name="Grigoriev I.V."/>
            <person name="Rokhsar D."/>
        </authorList>
    </citation>
    <scope>NUCLEOTIDE SEQUENCE [LARGE SCALE GENOMIC DNA]</scope>
    <source>
        <strain evidence="8">MX1 / ATCC 50154</strain>
    </source>
</reference>
<dbReference type="Pfam" id="PF00254">
    <property type="entry name" value="FKBP_C"/>
    <property type="match status" value="1"/>
</dbReference>
<dbReference type="AlphaFoldDB" id="A9VBB5"/>
<organism evidence="7 8">
    <name type="scientific">Monosiga brevicollis</name>
    <name type="common">Choanoflagellate</name>
    <dbReference type="NCBI Taxonomy" id="81824"/>
    <lineage>
        <taxon>Eukaryota</taxon>
        <taxon>Choanoflagellata</taxon>
        <taxon>Craspedida</taxon>
        <taxon>Salpingoecidae</taxon>
        <taxon>Monosiga</taxon>
    </lineage>
</organism>
<keyword evidence="4 5" id="KW-0413">Isomerase</keyword>
<dbReference type="PROSITE" id="PS50059">
    <property type="entry name" value="FKBP_PPIASE"/>
    <property type="match status" value="1"/>
</dbReference>
<dbReference type="EC" id="5.2.1.8" evidence="2 5"/>
<dbReference type="InterPro" id="IPR001179">
    <property type="entry name" value="PPIase_FKBP_dom"/>
</dbReference>
<dbReference type="InParanoid" id="A9VBB5"/>
<dbReference type="KEGG" id="mbr:MONBRDRAFT_29518"/>
<dbReference type="EMBL" id="CH991576">
    <property type="protein sequence ID" value="EDQ85159.1"/>
    <property type="molecule type" value="Genomic_DNA"/>
</dbReference>
<dbReference type="OMA" id="VHMHYTG"/>
<proteinExistence type="predicted"/>
<dbReference type="InterPro" id="IPR046357">
    <property type="entry name" value="PPIase_dom_sf"/>
</dbReference>
<dbReference type="FunCoup" id="A9VBB5">
    <property type="interactions" value="644"/>
</dbReference>
<evidence type="ECO:0000259" key="6">
    <source>
        <dbReference type="PROSITE" id="PS50059"/>
    </source>
</evidence>
<dbReference type="PANTHER" id="PTHR45779:SF7">
    <property type="entry name" value="PEPTIDYLPROLYL ISOMERASE"/>
    <property type="match status" value="1"/>
</dbReference>
<dbReference type="STRING" id="81824.A9VBB5"/>
<name>A9VBB5_MONBE</name>
<evidence type="ECO:0000256" key="3">
    <source>
        <dbReference type="ARBA" id="ARBA00023110"/>
    </source>
</evidence>
<dbReference type="RefSeq" id="XP_001749984.1">
    <property type="nucleotide sequence ID" value="XM_001749932.1"/>
</dbReference>
<dbReference type="GeneID" id="5895282"/>
<evidence type="ECO:0000256" key="2">
    <source>
        <dbReference type="ARBA" id="ARBA00013194"/>
    </source>
</evidence>
<protein>
    <recommendedName>
        <fullName evidence="2 5">peptidylprolyl isomerase</fullName>
        <ecNumber evidence="2 5">5.2.1.8</ecNumber>
    </recommendedName>
</protein>
<evidence type="ECO:0000256" key="5">
    <source>
        <dbReference type="PROSITE-ProRule" id="PRU00277"/>
    </source>
</evidence>
<dbReference type="GO" id="GO:0005783">
    <property type="term" value="C:endoplasmic reticulum"/>
    <property type="evidence" value="ECO:0000318"/>
    <property type="project" value="GO_Central"/>
</dbReference>
<dbReference type="eggNOG" id="KOG0549">
    <property type="taxonomic scope" value="Eukaryota"/>
</dbReference>
<dbReference type="Gene3D" id="3.10.50.40">
    <property type="match status" value="1"/>
</dbReference>